<dbReference type="HOGENOM" id="CLU_2159350_0_0_1"/>
<name>A0A0C3GFV4_PILCF</name>
<dbReference type="InParanoid" id="A0A0C3GFV4"/>
<dbReference type="EMBL" id="KN832975">
    <property type="protein sequence ID" value="KIM89516.1"/>
    <property type="molecule type" value="Genomic_DNA"/>
</dbReference>
<sequence length="111" mass="12667">MFDHQEMIFTQDNLLAVNTKQLSIEIHFPTHVGLYVCQILEVQPPPCFDTHADVMDTPGGSFIGWFPGGRCLATKENLSPRLPFHWALYRCPLPRSLFRLASAVWNCPEHT</sequence>
<evidence type="ECO:0000313" key="1">
    <source>
        <dbReference type="EMBL" id="KIM89516.1"/>
    </source>
</evidence>
<dbReference type="AlphaFoldDB" id="A0A0C3GFV4"/>
<proteinExistence type="predicted"/>
<accession>A0A0C3GFV4</accession>
<keyword evidence="2" id="KW-1185">Reference proteome</keyword>
<organism evidence="1 2">
    <name type="scientific">Piloderma croceum (strain F 1598)</name>
    <dbReference type="NCBI Taxonomy" id="765440"/>
    <lineage>
        <taxon>Eukaryota</taxon>
        <taxon>Fungi</taxon>
        <taxon>Dikarya</taxon>
        <taxon>Basidiomycota</taxon>
        <taxon>Agaricomycotina</taxon>
        <taxon>Agaricomycetes</taxon>
        <taxon>Agaricomycetidae</taxon>
        <taxon>Atheliales</taxon>
        <taxon>Atheliaceae</taxon>
        <taxon>Piloderma</taxon>
    </lineage>
</organism>
<dbReference type="Proteomes" id="UP000054166">
    <property type="component" value="Unassembled WGS sequence"/>
</dbReference>
<evidence type="ECO:0000313" key="2">
    <source>
        <dbReference type="Proteomes" id="UP000054166"/>
    </source>
</evidence>
<reference evidence="2" key="2">
    <citation type="submission" date="2015-01" db="EMBL/GenBank/DDBJ databases">
        <title>Evolutionary Origins and Diversification of the Mycorrhizal Mutualists.</title>
        <authorList>
            <consortium name="DOE Joint Genome Institute"/>
            <consortium name="Mycorrhizal Genomics Consortium"/>
            <person name="Kohler A."/>
            <person name="Kuo A."/>
            <person name="Nagy L.G."/>
            <person name="Floudas D."/>
            <person name="Copeland A."/>
            <person name="Barry K.W."/>
            <person name="Cichocki N."/>
            <person name="Veneault-Fourrey C."/>
            <person name="LaButti K."/>
            <person name="Lindquist E.A."/>
            <person name="Lipzen A."/>
            <person name="Lundell T."/>
            <person name="Morin E."/>
            <person name="Murat C."/>
            <person name="Riley R."/>
            <person name="Ohm R."/>
            <person name="Sun H."/>
            <person name="Tunlid A."/>
            <person name="Henrissat B."/>
            <person name="Grigoriev I.V."/>
            <person name="Hibbett D.S."/>
            <person name="Martin F."/>
        </authorList>
    </citation>
    <scope>NUCLEOTIDE SEQUENCE [LARGE SCALE GENOMIC DNA]</scope>
    <source>
        <strain evidence="2">F 1598</strain>
    </source>
</reference>
<gene>
    <name evidence="1" type="ORF">PILCRDRAFT_813449</name>
</gene>
<reference evidence="1 2" key="1">
    <citation type="submission" date="2014-04" db="EMBL/GenBank/DDBJ databases">
        <authorList>
            <consortium name="DOE Joint Genome Institute"/>
            <person name="Kuo A."/>
            <person name="Tarkka M."/>
            <person name="Buscot F."/>
            <person name="Kohler A."/>
            <person name="Nagy L.G."/>
            <person name="Floudas D."/>
            <person name="Copeland A."/>
            <person name="Barry K.W."/>
            <person name="Cichocki N."/>
            <person name="Veneault-Fourrey C."/>
            <person name="LaButti K."/>
            <person name="Lindquist E.A."/>
            <person name="Lipzen A."/>
            <person name="Lundell T."/>
            <person name="Morin E."/>
            <person name="Murat C."/>
            <person name="Sun H."/>
            <person name="Tunlid A."/>
            <person name="Henrissat B."/>
            <person name="Grigoriev I.V."/>
            <person name="Hibbett D.S."/>
            <person name="Martin F."/>
            <person name="Nordberg H.P."/>
            <person name="Cantor M.N."/>
            <person name="Hua S.X."/>
        </authorList>
    </citation>
    <scope>NUCLEOTIDE SEQUENCE [LARGE SCALE GENOMIC DNA]</scope>
    <source>
        <strain evidence="1 2">F 1598</strain>
    </source>
</reference>
<protein>
    <submittedName>
        <fullName evidence="1">Uncharacterized protein</fullName>
    </submittedName>
</protein>